<dbReference type="AlphaFoldDB" id="A0A2H3L2S0"/>
<dbReference type="Pfam" id="PF03706">
    <property type="entry name" value="LPG_synthase_TM"/>
    <property type="match status" value="1"/>
</dbReference>
<evidence type="ECO:0000256" key="4">
    <source>
        <dbReference type="ARBA" id="ARBA00022989"/>
    </source>
</evidence>
<dbReference type="EMBL" id="LYXE01000146">
    <property type="protein sequence ID" value="PDV97437.1"/>
    <property type="molecule type" value="Genomic_DNA"/>
</dbReference>
<dbReference type="OrthoDB" id="9799911at2"/>
<dbReference type="Proteomes" id="UP000220922">
    <property type="component" value="Unassembled WGS sequence"/>
</dbReference>
<evidence type="ECO:0000256" key="5">
    <source>
        <dbReference type="ARBA" id="ARBA00023136"/>
    </source>
</evidence>
<feature type="transmembrane region" description="Helical" evidence="6">
    <location>
        <begin position="40"/>
        <end position="58"/>
    </location>
</feature>
<feature type="transmembrane region" description="Helical" evidence="6">
    <location>
        <begin position="298"/>
        <end position="314"/>
    </location>
</feature>
<feature type="transmembrane region" description="Helical" evidence="6">
    <location>
        <begin position="240"/>
        <end position="260"/>
    </location>
</feature>
<sequence>MSLKTLQGKLVASLLIGLAVMIVIGLVSDVREVARDLGSFQWALMPLILGLTLLNYLLRWAKWEYYLRFLRCGDGVSSFDSGLIFTSGMVMAVTPGKLGEVFKSYLLRRVNGTAVSRSAPIVLAERLTDGLAMLLLMGLGLTLYPPARPVFALLVVGTLVGILILQQRTWSLWLIAFIGRLPMGDRIAPRLTTIYESTIQLLDWRVLLIATLISVVSWGFECLAFYYVLVGLGVEGTWLLLLQATFIFAASTLFGLVSFLPGGLGVSEVTSVGLLVALVGVSVATATTATLLIRFGTLWFGVLLGVLALAWFGRRYPAHDHEASVGSVA</sequence>
<evidence type="ECO:0000256" key="1">
    <source>
        <dbReference type="ARBA" id="ARBA00004651"/>
    </source>
</evidence>
<keyword evidence="3 6" id="KW-0812">Transmembrane</keyword>
<dbReference type="PANTHER" id="PTHR39087:SF2">
    <property type="entry name" value="UPF0104 MEMBRANE PROTEIN MJ1595"/>
    <property type="match status" value="1"/>
</dbReference>
<dbReference type="GO" id="GO:0005886">
    <property type="term" value="C:plasma membrane"/>
    <property type="evidence" value="ECO:0007669"/>
    <property type="project" value="UniProtKB-SubCell"/>
</dbReference>
<reference evidence="7 8" key="1">
    <citation type="submission" date="2016-05" db="EMBL/GenBank/DDBJ databases">
        <authorList>
            <person name="Lavstsen T."/>
            <person name="Jespersen J.S."/>
        </authorList>
    </citation>
    <scope>NUCLEOTIDE SEQUENCE [LARGE SCALE GENOMIC DNA]</scope>
    <source>
        <strain evidence="7 8">B7-9</strain>
    </source>
</reference>
<organism evidence="7 8">
    <name type="scientific">Candidatus Chloroploca asiatica</name>
    <dbReference type="NCBI Taxonomy" id="1506545"/>
    <lineage>
        <taxon>Bacteria</taxon>
        <taxon>Bacillati</taxon>
        <taxon>Chloroflexota</taxon>
        <taxon>Chloroflexia</taxon>
        <taxon>Chloroflexales</taxon>
        <taxon>Chloroflexineae</taxon>
        <taxon>Oscillochloridaceae</taxon>
        <taxon>Candidatus Chloroploca</taxon>
    </lineage>
</organism>
<name>A0A2H3L2S0_9CHLR</name>
<feature type="transmembrane region" description="Helical" evidence="6">
    <location>
        <begin position="150"/>
        <end position="178"/>
    </location>
</feature>
<dbReference type="InterPro" id="IPR022791">
    <property type="entry name" value="L-PG_synthase/AglD"/>
</dbReference>
<keyword evidence="4 6" id="KW-1133">Transmembrane helix</keyword>
<comment type="caution">
    <text evidence="7">The sequence shown here is derived from an EMBL/GenBank/DDBJ whole genome shotgun (WGS) entry which is preliminary data.</text>
</comment>
<keyword evidence="8" id="KW-1185">Reference proteome</keyword>
<evidence type="ECO:0008006" key="9">
    <source>
        <dbReference type="Google" id="ProtNLM"/>
    </source>
</evidence>
<feature type="transmembrane region" description="Helical" evidence="6">
    <location>
        <begin position="272"/>
        <end position="292"/>
    </location>
</feature>
<protein>
    <recommendedName>
        <fullName evidence="9">TIGR00374 family protein</fullName>
    </recommendedName>
</protein>
<accession>A0A2H3L2S0</accession>
<comment type="subcellular location">
    <subcellularLocation>
        <location evidence="1">Cell membrane</location>
        <topology evidence="1">Multi-pass membrane protein</topology>
    </subcellularLocation>
</comment>
<keyword evidence="2" id="KW-1003">Cell membrane</keyword>
<proteinExistence type="predicted"/>
<keyword evidence="5 6" id="KW-0472">Membrane</keyword>
<dbReference type="NCBIfam" id="TIGR00374">
    <property type="entry name" value="flippase-like domain"/>
    <property type="match status" value="1"/>
</dbReference>
<evidence type="ECO:0000313" key="7">
    <source>
        <dbReference type="EMBL" id="PDV97437.1"/>
    </source>
</evidence>
<evidence type="ECO:0000256" key="3">
    <source>
        <dbReference type="ARBA" id="ARBA00022692"/>
    </source>
</evidence>
<dbReference type="PANTHER" id="PTHR39087">
    <property type="entry name" value="UPF0104 MEMBRANE PROTEIN MJ1595"/>
    <property type="match status" value="1"/>
</dbReference>
<gene>
    <name evidence="7" type="ORF">A9Q02_18480</name>
</gene>
<evidence type="ECO:0000256" key="2">
    <source>
        <dbReference type="ARBA" id="ARBA00022475"/>
    </source>
</evidence>
<evidence type="ECO:0000256" key="6">
    <source>
        <dbReference type="SAM" id="Phobius"/>
    </source>
</evidence>
<evidence type="ECO:0000313" key="8">
    <source>
        <dbReference type="Proteomes" id="UP000220922"/>
    </source>
</evidence>
<feature type="transmembrane region" description="Helical" evidence="6">
    <location>
        <begin position="10"/>
        <end position="28"/>
    </location>
</feature>
<dbReference type="RefSeq" id="WP_097654479.1">
    <property type="nucleotide sequence ID" value="NZ_LYXE01000146.1"/>
</dbReference>
<feature type="transmembrane region" description="Helical" evidence="6">
    <location>
        <begin position="206"/>
        <end position="228"/>
    </location>
</feature>